<keyword evidence="2" id="KW-1185">Reference proteome</keyword>
<evidence type="ECO:0008006" key="3">
    <source>
        <dbReference type="Google" id="ProtNLM"/>
    </source>
</evidence>
<accession>A0ABM8BD00</accession>
<evidence type="ECO:0000313" key="2">
    <source>
        <dbReference type="Proteomes" id="UP001321748"/>
    </source>
</evidence>
<gene>
    <name evidence="1" type="ORF">KIMH_09020</name>
</gene>
<evidence type="ECO:0000313" key="1">
    <source>
        <dbReference type="EMBL" id="BDR54791.1"/>
    </source>
</evidence>
<sequence length="220" mass="24930">MTASDNLKHKETEPGKLKVANTQMAKLLDTYRMNRREHGVCEADREWMREPIKLWCHEITGGQESIAADSSPLMAIAVGMSETLPIRDAIIISMLCPRSMLSYKDLLRLCAEPYAQGNVQILCQSIDCAFTDPSMHPDVERCRNGLDLLDVMVTAMPDAYHEQPLAIMGYISWWLNREEGLDYAYQALQLNPQCTLASIITTAYQHGVKPAWVKRSRQNQ</sequence>
<dbReference type="RefSeq" id="WP_317642301.1">
    <property type="nucleotide sequence ID" value="NZ_AP026800.1"/>
</dbReference>
<protein>
    <recommendedName>
        <fullName evidence="3">DUF4192 family protein</fullName>
    </recommendedName>
</protein>
<dbReference type="Proteomes" id="UP001321748">
    <property type="component" value="Chromosome"/>
</dbReference>
<dbReference type="EMBL" id="AP026800">
    <property type="protein sequence ID" value="BDR54791.1"/>
    <property type="molecule type" value="Genomic_DNA"/>
</dbReference>
<reference evidence="1 2" key="1">
    <citation type="journal article" date="2023" name="Microbiol. Spectr.">
        <title>Symbiosis of Carpenter Bees with Uncharacterized Lactic Acid Bacteria Showing NAD Auxotrophy.</title>
        <authorList>
            <person name="Kawasaki S."/>
            <person name="Ozawa K."/>
            <person name="Mori T."/>
            <person name="Yamamoto A."/>
            <person name="Ito M."/>
            <person name="Ohkuma M."/>
            <person name="Sakamoto M."/>
            <person name="Matsutani M."/>
        </authorList>
    </citation>
    <scope>NUCLEOTIDE SEQUENCE [LARGE SCALE GENOMIC DNA]</scope>
    <source>
        <strain evidence="1 2">KimH</strain>
    </source>
</reference>
<name>A0ABM8BD00_9BIFI</name>
<organism evidence="1 2">
    <name type="scientific">Bombiscardovia apis</name>
    <dbReference type="NCBI Taxonomy" id="2932182"/>
    <lineage>
        <taxon>Bacteria</taxon>
        <taxon>Bacillati</taxon>
        <taxon>Actinomycetota</taxon>
        <taxon>Actinomycetes</taxon>
        <taxon>Bifidobacteriales</taxon>
        <taxon>Bifidobacteriaceae</taxon>
        <taxon>Bombiscardovia</taxon>
    </lineage>
</organism>
<proteinExistence type="predicted"/>